<dbReference type="SUPFAM" id="SSF53098">
    <property type="entry name" value="Ribonuclease H-like"/>
    <property type="match status" value="1"/>
</dbReference>
<feature type="domain" description="RNase H type-1" evidence="1">
    <location>
        <begin position="22"/>
        <end position="127"/>
    </location>
</feature>
<gene>
    <name evidence="2" type="ORF">SAMN04488113_101168</name>
</gene>
<organism evidence="2 3">
    <name type="scientific">Alkalibacterium gilvum</name>
    <dbReference type="NCBI Taxonomy" id="1130080"/>
    <lineage>
        <taxon>Bacteria</taxon>
        <taxon>Bacillati</taxon>
        <taxon>Bacillota</taxon>
        <taxon>Bacilli</taxon>
        <taxon>Lactobacillales</taxon>
        <taxon>Carnobacteriaceae</taxon>
        <taxon>Alkalibacterium</taxon>
    </lineage>
</organism>
<proteinExistence type="predicted"/>
<evidence type="ECO:0000313" key="3">
    <source>
        <dbReference type="Proteomes" id="UP000198564"/>
    </source>
</evidence>
<dbReference type="Pfam" id="PF13456">
    <property type="entry name" value="RVT_3"/>
    <property type="match status" value="1"/>
</dbReference>
<evidence type="ECO:0000313" key="2">
    <source>
        <dbReference type="EMBL" id="SEI49854.1"/>
    </source>
</evidence>
<name>A0A1H6R9F5_9LACT</name>
<reference evidence="3" key="1">
    <citation type="submission" date="2016-10" db="EMBL/GenBank/DDBJ databases">
        <authorList>
            <person name="Varghese N."/>
            <person name="Submissions S."/>
        </authorList>
    </citation>
    <scope>NUCLEOTIDE SEQUENCE [LARGE SCALE GENOMIC DNA]</scope>
    <source>
        <strain evidence="3">DSM 25751</strain>
    </source>
</reference>
<dbReference type="Proteomes" id="UP000198564">
    <property type="component" value="Unassembled WGS sequence"/>
</dbReference>
<accession>A0A1H6R9F5</accession>
<dbReference type="GO" id="GO:0003676">
    <property type="term" value="F:nucleic acid binding"/>
    <property type="evidence" value="ECO:0007669"/>
    <property type="project" value="InterPro"/>
</dbReference>
<dbReference type="InterPro" id="IPR012337">
    <property type="entry name" value="RNaseH-like_sf"/>
</dbReference>
<dbReference type="GO" id="GO:0004523">
    <property type="term" value="F:RNA-DNA hybrid ribonuclease activity"/>
    <property type="evidence" value="ECO:0007669"/>
    <property type="project" value="InterPro"/>
</dbReference>
<dbReference type="AlphaFoldDB" id="A0A1H6R9F5"/>
<sequence length="134" mass="15265">MLKIYSDAAVSAKDCLAGGGLLVVGEGLYKQIKYPLTPTIDNHLAELEAFLNAVCWVVNNNYQDNWIVFHSDSQLVVTALHKNYIKNKQYINLFKSISRMLDDLAFYEIKWIPEKENKGADNMAKQALAKQRKK</sequence>
<dbReference type="EMBL" id="FNYW01000001">
    <property type="protein sequence ID" value="SEI49854.1"/>
    <property type="molecule type" value="Genomic_DNA"/>
</dbReference>
<protein>
    <submittedName>
        <fullName evidence="2">Ribonuclease HI</fullName>
    </submittedName>
</protein>
<dbReference type="STRING" id="1130080.SAMN04488113_101168"/>
<dbReference type="InterPro" id="IPR002156">
    <property type="entry name" value="RNaseH_domain"/>
</dbReference>
<dbReference type="InterPro" id="IPR036397">
    <property type="entry name" value="RNaseH_sf"/>
</dbReference>
<keyword evidence="3" id="KW-1185">Reference proteome</keyword>
<dbReference type="Gene3D" id="3.30.420.10">
    <property type="entry name" value="Ribonuclease H-like superfamily/Ribonuclease H"/>
    <property type="match status" value="1"/>
</dbReference>
<dbReference type="RefSeq" id="WP_177170440.1">
    <property type="nucleotide sequence ID" value="NZ_FNYW01000001.1"/>
</dbReference>
<evidence type="ECO:0000259" key="1">
    <source>
        <dbReference type="Pfam" id="PF13456"/>
    </source>
</evidence>